<keyword evidence="4" id="KW-0597">Phosphoprotein</keyword>
<dbReference type="NCBIfam" id="NF003417">
    <property type="entry name" value="PRK04813.1"/>
    <property type="match status" value="3"/>
</dbReference>
<dbReference type="Pfam" id="PF00668">
    <property type="entry name" value="Condensation"/>
    <property type="match status" value="3"/>
</dbReference>
<dbReference type="Pfam" id="PF13193">
    <property type="entry name" value="AMP-binding_C"/>
    <property type="match status" value="2"/>
</dbReference>
<feature type="domain" description="Carrier" evidence="6">
    <location>
        <begin position="2322"/>
        <end position="2398"/>
    </location>
</feature>
<dbReference type="SUPFAM" id="SSF53335">
    <property type="entry name" value="S-adenosyl-L-methionine-dependent methyltransferases"/>
    <property type="match status" value="1"/>
</dbReference>
<dbReference type="GO" id="GO:0043041">
    <property type="term" value="P:amino acid activation for nonribosomal peptide biosynthetic process"/>
    <property type="evidence" value="ECO:0007669"/>
    <property type="project" value="TreeGrafter"/>
</dbReference>
<feature type="domain" description="Carrier" evidence="6">
    <location>
        <begin position="977"/>
        <end position="1052"/>
    </location>
</feature>
<evidence type="ECO:0000256" key="2">
    <source>
        <dbReference type="ARBA" id="ARBA00006432"/>
    </source>
</evidence>
<dbReference type="Gene3D" id="3.30.300.30">
    <property type="match status" value="2"/>
</dbReference>
<dbReference type="PROSITE" id="PS50075">
    <property type="entry name" value="CARRIER"/>
    <property type="match status" value="2"/>
</dbReference>
<accession>A0A562SN90</accession>
<dbReference type="EMBL" id="VLLG01000007">
    <property type="protein sequence ID" value="TWI82130.1"/>
    <property type="molecule type" value="Genomic_DNA"/>
</dbReference>
<sequence>MISDVAQQVDGVRMSPQQRRCWSLFKETGRMPYHHIAIAITGVFDKDALQHAIAMLYDAHPVLSTVFPERDDALFPLQVALQPPEDLLLELLLPAGTGPEDSKAKAAAQFAGKARQKAEQGQCGATAFVLTRTPAGVYMIHFLAEAIVMDSYSAGRLLQELCTLYDGAVKGLVAEGNAEEEPIPYTQFAEWQNSLAETPVGEAEEFWSQYRFEHLLGKAFYGKAPDNTASGDIAHTPLLPLGAGLTRQLEMLAEKSGHCIREILLSALYGNFYGHTREDALVIGYVNNDRAYEELKATLGPVGKTLPLYVEMEGDMLCATLLENVAQAINQVSSWEEYCTFGYDNNDYASAGSARFQVGFEWLPFPLQSENGLLLHSWESAETCFSFKLCGVHANGELGIQAAFSNRHMTLAEAELLLQQIVAFLQQYAATPSAALKDISSLGKGDKEIIAAANCPQKMPVLAATNVAAHFSMTAKMNAGAVAVGWDKGSLSYAMLDGYASRLANLLQQRYGIAKGDRVAVCMERSPSLIVAILGITRAGGVYLPIDTAFPEERTQFMLADSKARVLITGESTHVTAATPLLRLDEDLQVLQTFSETIDPVEINATDPLYLIYTSGSTGQPKGVLVSHQSLLHYVGWFSGTHKIGVGDATLLFSSVAFDLGYTALWGSLLSGAALYLLPERQVPEPDELIQALIRYAITFIKLTPSHFDLLVNAADFEEHVQAYKLRLILLGGEEIRVQQLEKYFASRPEVTFVNHYGPTEATIGAIAKTIVYNEWNDFSRRPVIGRSLGSNQVRLLQEGTGMQVPVGAIGEICIAGKGVAIGYLNNAQLTAQKFVADPVQPGERLYRTGDLGRLLPSGDIEFIGRSDFQVKIRGYRVETGEVETRLRQFPGIREVVVVAGTDEQGDKYLCAYFVPAIKIDKTALDEFLKKQLPAWSIPAYYVSMLSLPLTPNGKIDRRELPDPRKAALKQQVEYVAPRNELEASIVNIWKEVLQKEKVGVYDNFFDLGGHSIKGIRIISRLSKELNVKLEIRHLFEALTVAGLAECIREQDRTAFEKIVPLPAQPDYELSHAQKRIWVLCKFEEISLAYNMLGNYVLENIDRSALEQAVQALIMRHESLRTTFRIVEGSPRQVINAYEAGGFGMQYVDERASGDKQATARKYLQEEADTPFDLEQGPLIRTKLVQLEDNRYLFIYNMHHIISDGWSLQVFVNDVLQLYNANVAGENVQLPPLKIHYKDFAAWQNKLLASKAIEEHQQYWWSQFSGDIPVLNLPLDFPRPRIKSYNGRKMSIAIEQPLRDSLVVLAQQADASLFMVLLAAVKGFLYRYTGQTDIIIGVPNAGREHLDLEDQIGFYVNSLPVRTRFSGQHSFTALLEAVKTGMLQGLEHQQYPFDRLVDDLNLDRDMSRSPLYDVMVQLKNYQFGEKEIDPEVNVAEEIFEMKTSQFDLCIDFAEMEAGLGGFIEYNTDLFLPATVQSLWQHLHYFIQEATSNPDRPLCELPLLNVAEQQRILERGGVYRYAPEKHCPHVLEHFDYYLQEQPDALAVALGEETLTYRQLDLEAEKIAGFIREQADQFADKQPVVAVLMDKCPEMITAVLGIMKAGAVCLPLDPSHPHARIQFVVNDAGASLILSGKKYLHMLNKLQWECKALKAFLCMDTDDVYQVAHEWDEVKNEQEVWDYVGENSHDDISGGGWTSSYTGQELSREEMDEYAENVLLKLRPYLDENTKVLEIGCSSGISMFKVAPFAGQYFGVDLSEKIIQKTRTEARRRGFTNITLQRAAAHEIDTLHWGGFDVIIINSVVQSFHGHNYLRQVISKCIPMLKSKGIIFFGDIQDQDRKQALIDDLIAFKAANREQEYFTKTDWSYELFLSRVFFDDLRFDYPEITDVIHSDKTGTIANELTRFRFDCLVAIDKEQAEPAGGSRCKSQFGKSILQQYNRSQAPAWYRQPDSAAQLAYIIYTSGTTGLPKGVMIRYRGLNNLVLSYRDDYGLGEFSPCLLQTASIAFDVFFADICRTLFLGGRLVLCRNEVAIDPPRLYALLSQSGVNVLDSTPSLIVPFMDYVYENDLSVDFLRLLILGSDSCPANEFRKIYDRYGRHMRIMNCYGTTETTIEASFFEAGPDHLPQSGITPIGKAISNVTYYVLDEYGQLVPDGVQGILHIGGAGVAAGYINRPELDRERFVPDPFIPGNTMFNTGDVVSWNREGQIAFNGRNDFQVKIRGYRVELGEIESQLLELNQVMQAAVIAQRDADGANMLVAYYTVTASLQPQDLKLLLQAKLPEYMVPAHLYCLDNLPLTANGKLDRKALLQLSPVANRSWQQAPRNRLEQKLCRIWADVLGREGEIGVNENFFDIGGHSLKATRVISRIYKDLGINLELRNIFLYPTIESLAREITASNRLCYYEEIPAAEAAEYYAVTPAQRQMWTMHHLDGQQLIYNMPAAYRVTGALDTEAMAYAFEALVARHEILRTTFHIVDQKVLQKIHPADAWPQRLEVVDLTAAAGKETLAAEMAAADAQVPFNLEAGPLFRAKLLLLGPEEFLLLINIHHIISDGWSHTVMVNDLLHFYRSYWQTGAAALPPLRIQFKDYAAMLNSQMDEGTIREHRDYWISQFSDYNTVLQLPVDGERAEQRSMDAEKVFFTLDRNVQESLLKLGKEHHTTLYAVLLCIYNLLIRHVTGQHDVVTGSPVSGRDYVELENQLGLYLNALPLRLHIRDEETIGALLEHAGKTVLAAQQYKRYPFEQLLQDIRYKRQPGRAPLFDIGFTLQNMDGMENGEAVEIIEQLNITEYNNHFRKVKTDLWLHAWEMEDGIGCSVTYDKQLYRPATIEGLVKDLKAIAVMIAGNHQVSVGWLLEQLHHAKKQADMKTQDHTKARNIEKFFSARKKEIRLEAATIVTEEQMEGNRPYPLLLKPAMQDVDLVQWMRERNGAVKQQLQQYGALLFRGFKVKTLEDFERCCDALGEQKMYYKDQSSPRKQVQDKLYTSTEHPADQVIHMHNELSYSHTWPQYILFFCMEAAEQGGETPIADARKMLEVLSPETVRKFREKGVRYIRNLKRGMGLSWQDVYQTNDPGAVERHCNDNNIDYTWINADHLSISWERPAIRLHPVTQVPIWFNHGLFFNAFTLPDSILQLSRNEYDLPFNTCYGDGSPIEKHVLEELQQAYEKCKQQFAWQPGDILLLDNMLMSHGRNAFSGNRKLYVSMLNPLS</sequence>
<evidence type="ECO:0000313" key="7">
    <source>
        <dbReference type="EMBL" id="TWI82130.1"/>
    </source>
</evidence>
<dbReference type="InterPro" id="IPR042098">
    <property type="entry name" value="TauD-like_sf"/>
</dbReference>
<evidence type="ECO:0000259" key="6">
    <source>
        <dbReference type="PROSITE" id="PS50075"/>
    </source>
</evidence>
<dbReference type="Pfam" id="PF00501">
    <property type="entry name" value="AMP-binding"/>
    <property type="match status" value="3"/>
</dbReference>
<dbReference type="InterPro" id="IPR025714">
    <property type="entry name" value="Methyltranfer_dom"/>
</dbReference>
<dbReference type="NCBIfam" id="TIGR01733">
    <property type="entry name" value="AA-adenyl-dom"/>
    <property type="match status" value="1"/>
</dbReference>
<dbReference type="CDD" id="cd05930">
    <property type="entry name" value="A_NRPS"/>
    <property type="match status" value="1"/>
</dbReference>
<dbReference type="SUPFAM" id="SSF56801">
    <property type="entry name" value="Acetyl-CoA synthetase-like"/>
    <property type="match status" value="2"/>
</dbReference>
<dbReference type="InterPro" id="IPR003819">
    <property type="entry name" value="TauD/TfdA-like"/>
</dbReference>
<reference evidence="7 8" key="1">
    <citation type="journal article" date="2013" name="Stand. Genomic Sci.">
        <title>Genomic Encyclopedia of Type Strains, Phase I: The one thousand microbial genomes (KMG-I) project.</title>
        <authorList>
            <person name="Kyrpides N.C."/>
            <person name="Woyke T."/>
            <person name="Eisen J.A."/>
            <person name="Garrity G."/>
            <person name="Lilburn T.G."/>
            <person name="Beck B.J."/>
            <person name="Whitman W.B."/>
            <person name="Hugenholtz P."/>
            <person name="Klenk H.P."/>
        </authorList>
    </citation>
    <scope>NUCLEOTIDE SEQUENCE [LARGE SCALE GENOMIC DNA]</scope>
    <source>
        <strain evidence="7 8">DSM 13484</strain>
    </source>
</reference>
<dbReference type="PROSITE" id="PS00455">
    <property type="entry name" value="AMP_BINDING"/>
    <property type="match status" value="2"/>
</dbReference>
<dbReference type="CDD" id="cd02440">
    <property type="entry name" value="AdoMet_MTases"/>
    <property type="match status" value="1"/>
</dbReference>
<dbReference type="FunFam" id="3.30.300.30:FF:000010">
    <property type="entry name" value="Enterobactin synthetase component F"/>
    <property type="match status" value="1"/>
</dbReference>
<dbReference type="InterPro" id="IPR006162">
    <property type="entry name" value="Ppantetheine_attach_site"/>
</dbReference>
<dbReference type="InterPro" id="IPR000873">
    <property type="entry name" value="AMP-dep_synth/lig_dom"/>
</dbReference>
<dbReference type="InterPro" id="IPR001242">
    <property type="entry name" value="Condensation_dom"/>
</dbReference>
<dbReference type="InterPro" id="IPR036736">
    <property type="entry name" value="ACP-like_sf"/>
</dbReference>
<dbReference type="Gene3D" id="3.30.559.30">
    <property type="entry name" value="Nonribosomal peptide synthetase, condensation domain"/>
    <property type="match status" value="3"/>
</dbReference>
<keyword evidence="3" id="KW-0596">Phosphopantetheine</keyword>
<dbReference type="InterPro" id="IPR020806">
    <property type="entry name" value="PKS_PP-bd"/>
</dbReference>
<dbReference type="SUPFAM" id="SSF52777">
    <property type="entry name" value="CoA-dependent acyltransferases"/>
    <property type="match status" value="6"/>
</dbReference>
<dbReference type="RefSeq" id="WP_145719319.1">
    <property type="nucleotide sequence ID" value="NZ_BAAAFY010000003.1"/>
</dbReference>
<dbReference type="InterPro" id="IPR029063">
    <property type="entry name" value="SAM-dependent_MTases_sf"/>
</dbReference>
<dbReference type="Pfam" id="PF00550">
    <property type="entry name" value="PP-binding"/>
    <property type="match status" value="2"/>
</dbReference>
<dbReference type="CDD" id="cd19531">
    <property type="entry name" value="LCL_NRPS-like"/>
    <property type="match status" value="2"/>
</dbReference>
<dbReference type="Pfam" id="PF13847">
    <property type="entry name" value="Methyltransf_31"/>
    <property type="match status" value="1"/>
</dbReference>
<proteinExistence type="inferred from homology"/>
<dbReference type="GO" id="GO:0016706">
    <property type="term" value="F:2-oxoglutarate-dependent dioxygenase activity"/>
    <property type="evidence" value="ECO:0007669"/>
    <property type="project" value="UniProtKB-ARBA"/>
</dbReference>
<dbReference type="InterPro" id="IPR042099">
    <property type="entry name" value="ANL_N_sf"/>
</dbReference>
<dbReference type="Gene3D" id="3.40.50.12780">
    <property type="entry name" value="N-terminal domain of ligase-like"/>
    <property type="match status" value="3"/>
</dbReference>
<dbReference type="InterPro" id="IPR023213">
    <property type="entry name" value="CAT-like_dom_sf"/>
</dbReference>
<comment type="caution">
    <text evidence="7">The sequence shown here is derived from an EMBL/GenBank/DDBJ whole genome shotgun (WGS) entry which is preliminary data.</text>
</comment>
<evidence type="ECO:0000256" key="3">
    <source>
        <dbReference type="ARBA" id="ARBA00022450"/>
    </source>
</evidence>
<organism evidence="7 8">
    <name type="scientific">Chitinophaga japonensis</name>
    <name type="common">Flexibacter japonensis</name>
    <dbReference type="NCBI Taxonomy" id="104662"/>
    <lineage>
        <taxon>Bacteria</taxon>
        <taxon>Pseudomonadati</taxon>
        <taxon>Bacteroidota</taxon>
        <taxon>Chitinophagia</taxon>
        <taxon>Chitinophagales</taxon>
        <taxon>Chitinophagaceae</taxon>
        <taxon>Chitinophaga</taxon>
    </lineage>
</organism>
<name>A0A562SN90_CHIJA</name>
<dbReference type="InterPro" id="IPR009081">
    <property type="entry name" value="PP-bd_ACP"/>
</dbReference>
<evidence type="ECO:0000256" key="1">
    <source>
        <dbReference type="ARBA" id="ARBA00001957"/>
    </source>
</evidence>
<dbReference type="InterPro" id="IPR045851">
    <property type="entry name" value="AMP-bd_C_sf"/>
</dbReference>
<dbReference type="GO" id="GO:0005829">
    <property type="term" value="C:cytosol"/>
    <property type="evidence" value="ECO:0007669"/>
    <property type="project" value="TreeGrafter"/>
</dbReference>
<dbReference type="PANTHER" id="PTHR45527:SF1">
    <property type="entry name" value="FATTY ACID SYNTHASE"/>
    <property type="match status" value="1"/>
</dbReference>
<dbReference type="Gene3D" id="3.60.130.10">
    <property type="entry name" value="Clavaminate synthase-like"/>
    <property type="match status" value="1"/>
</dbReference>
<dbReference type="SUPFAM" id="SSF47336">
    <property type="entry name" value="ACP-like"/>
    <property type="match status" value="2"/>
</dbReference>
<dbReference type="OrthoDB" id="9765680at2"/>
<evidence type="ECO:0000256" key="4">
    <source>
        <dbReference type="ARBA" id="ARBA00022553"/>
    </source>
</evidence>
<dbReference type="Gene3D" id="1.10.1200.10">
    <property type="entry name" value="ACP-like"/>
    <property type="match status" value="2"/>
</dbReference>
<dbReference type="FunFam" id="3.40.50.980:FF:000001">
    <property type="entry name" value="Non-ribosomal peptide synthetase"/>
    <property type="match status" value="1"/>
</dbReference>
<dbReference type="InterPro" id="IPR025110">
    <property type="entry name" value="AMP-bd_C"/>
</dbReference>
<dbReference type="GO" id="GO:0044550">
    <property type="term" value="P:secondary metabolite biosynthetic process"/>
    <property type="evidence" value="ECO:0007669"/>
    <property type="project" value="TreeGrafter"/>
</dbReference>
<dbReference type="Pfam" id="PF02668">
    <property type="entry name" value="TauD"/>
    <property type="match status" value="1"/>
</dbReference>
<dbReference type="Gene3D" id="3.30.559.10">
    <property type="entry name" value="Chloramphenicol acetyltransferase-like domain"/>
    <property type="match status" value="3"/>
</dbReference>
<dbReference type="PROSITE" id="PS00012">
    <property type="entry name" value="PHOSPHOPANTETHEINE"/>
    <property type="match status" value="2"/>
</dbReference>
<keyword evidence="8" id="KW-1185">Reference proteome</keyword>
<evidence type="ECO:0000256" key="5">
    <source>
        <dbReference type="ARBA" id="ARBA00023002"/>
    </source>
</evidence>
<gene>
    <name evidence="7" type="ORF">LX66_5448</name>
</gene>
<dbReference type="PANTHER" id="PTHR45527">
    <property type="entry name" value="NONRIBOSOMAL PEPTIDE SYNTHETASE"/>
    <property type="match status" value="1"/>
</dbReference>
<comment type="cofactor">
    <cofactor evidence="1">
        <name>pantetheine 4'-phosphate</name>
        <dbReference type="ChEBI" id="CHEBI:47942"/>
    </cofactor>
</comment>
<keyword evidence="5" id="KW-0560">Oxidoreductase</keyword>
<dbReference type="SUPFAM" id="SSF51197">
    <property type="entry name" value="Clavaminate synthase-like"/>
    <property type="match status" value="1"/>
</dbReference>
<dbReference type="InterPro" id="IPR010071">
    <property type="entry name" value="AA_adenyl_dom"/>
</dbReference>
<comment type="similarity">
    <text evidence="2">Belongs to the ATP-dependent AMP-binding enzyme family.</text>
</comment>
<protein>
    <submittedName>
        <fullName evidence="7">Amino acid adenylation domain-containing protein</fullName>
    </submittedName>
</protein>
<dbReference type="SMART" id="SM00823">
    <property type="entry name" value="PKS_PP"/>
    <property type="match status" value="2"/>
</dbReference>
<dbReference type="InterPro" id="IPR020845">
    <property type="entry name" value="AMP-binding_CS"/>
</dbReference>
<evidence type="ECO:0000313" key="8">
    <source>
        <dbReference type="Proteomes" id="UP000316778"/>
    </source>
</evidence>
<dbReference type="Proteomes" id="UP000316778">
    <property type="component" value="Unassembled WGS sequence"/>
</dbReference>
<dbReference type="FunFam" id="1.10.1200.10:FF:000005">
    <property type="entry name" value="Nonribosomal peptide synthetase 1"/>
    <property type="match status" value="2"/>
</dbReference>
<dbReference type="Gene3D" id="3.40.50.150">
    <property type="entry name" value="Vaccinia Virus protein VP39"/>
    <property type="match status" value="1"/>
</dbReference>
<dbReference type="GO" id="GO:0031177">
    <property type="term" value="F:phosphopantetheine binding"/>
    <property type="evidence" value="ECO:0007669"/>
    <property type="project" value="InterPro"/>
</dbReference>